<comment type="caution">
    <text evidence="6">The sequence shown here is derived from an EMBL/GenBank/DDBJ whole genome shotgun (WGS) entry which is preliminary data.</text>
</comment>
<evidence type="ECO:0000256" key="3">
    <source>
        <dbReference type="ARBA" id="ARBA00022729"/>
    </source>
</evidence>
<dbReference type="AlphaFoldDB" id="A0A849I5R3"/>
<dbReference type="GO" id="GO:1904680">
    <property type="term" value="F:peptide transmembrane transporter activity"/>
    <property type="evidence" value="ECO:0007669"/>
    <property type="project" value="TreeGrafter"/>
</dbReference>
<dbReference type="Gene3D" id="3.10.105.10">
    <property type="entry name" value="Dipeptide-binding Protein, Domain 3"/>
    <property type="match status" value="1"/>
</dbReference>
<evidence type="ECO:0000259" key="5">
    <source>
        <dbReference type="Pfam" id="PF00496"/>
    </source>
</evidence>
<keyword evidence="3 4" id="KW-0732">Signal</keyword>
<dbReference type="GO" id="GO:0043190">
    <property type="term" value="C:ATP-binding cassette (ABC) transporter complex"/>
    <property type="evidence" value="ECO:0007669"/>
    <property type="project" value="InterPro"/>
</dbReference>
<dbReference type="InterPro" id="IPR030678">
    <property type="entry name" value="Peptide/Ni-bd"/>
</dbReference>
<feature type="chain" id="PRO_5032548605" evidence="4">
    <location>
        <begin position="21"/>
        <end position="527"/>
    </location>
</feature>
<dbReference type="InterPro" id="IPR000914">
    <property type="entry name" value="SBP_5_dom"/>
</dbReference>
<dbReference type="PANTHER" id="PTHR30290">
    <property type="entry name" value="PERIPLASMIC BINDING COMPONENT OF ABC TRANSPORTER"/>
    <property type="match status" value="1"/>
</dbReference>
<feature type="signal peptide" evidence="4">
    <location>
        <begin position="1"/>
        <end position="20"/>
    </location>
</feature>
<dbReference type="EMBL" id="JABEPP010000003">
    <property type="protein sequence ID" value="NNM73034.1"/>
    <property type="molecule type" value="Genomic_DNA"/>
</dbReference>
<name>A0A849I5R3_9HYPH</name>
<evidence type="ECO:0000256" key="1">
    <source>
        <dbReference type="ARBA" id="ARBA00004418"/>
    </source>
</evidence>
<dbReference type="Gene3D" id="3.40.190.10">
    <property type="entry name" value="Periplasmic binding protein-like II"/>
    <property type="match status" value="1"/>
</dbReference>
<dbReference type="Gene3D" id="3.90.76.10">
    <property type="entry name" value="Dipeptide-binding Protein, Domain 1"/>
    <property type="match status" value="1"/>
</dbReference>
<comment type="subcellular location">
    <subcellularLocation>
        <location evidence="1">Periplasm</location>
    </subcellularLocation>
</comment>
<proteinExistence type="inferred from homology"/>
<feature type="domain" description="Solute-binding protein family 5" evidence="5">
    <location>
        <begin position="64"/>
        <end position="443"/>
    </location>
</feature>
<evidence type="ECO:0000313" key="7">
    <source>
        <dbReference type="Proteomes" id="UP000564885"/>
    </source>
</evidence>
<evidence type="ECO:0000256" key="4">
    <source>
        <dbReference type="SAM" id="SignalP"/>
    </source>
</evidence>
<reference evidence="6 7" key="1">
    <citation type="submission" date="2020-04" db="EMBL/GenBank/DDBJ databases">
        <title>Enterovirga sp. isolate from soil.</title>
        <authorList>
            <person name="Chea S."/>
            <person name="Kim D.-U."/>
        </authorList>
    </citation>
    <scope>NUCLEOTIDE SEQUENCE [LARGE SCALE GENOMIC DNA]</scope>
    <source>
        <strain evidence="6 7">DB1703</strain>
    </source>
</reference>
<dbReference type="Pfam" id="PF00496">
    <property type="entry name" value="SBP_bac_5"/>
    <property type="match status" value="1"/>
</dbReference>
<dbReference type="GO" id="GO:0042938">
    <property type="term" value="P:dipeptide transport"/>
    <property type="evidence" value="ECO:0007669"/>
    <property type="project" value="TreeGrafter"/>
</dbReference>
<sequence>MRIAPSLAVAVCLAAAPAAAKTLVFCSEGDPRSLNPQLVTDTTGMNAGRPMFDSLVELETETLKPVPGLAESWDVSEDGRAYTFRLRRGVKFHSNDRFRPSRDFNADDVIFSLGRQWREDHPFHKVSGGHYDYFRDVGMPDLLERVEKLDDHTLRITIRRPEATFLPSLGMPFNVILSAEYGAQLEREGRKELIDEAPVGTGPFVFAGYQKDVVVRYRAFGEYWGWRQPIDTLVFSVTPNAAVRLTKLKSGECHVMAYPNPADIGRIAADSSLVLLSQEGLNIGYLGLHTGRRPFDDLRVRRALNMAIDKAAIVQAVYGGAGRVATNPIPPMLWSYNAEIADYPFDPEGARRLLAEAGYAAGFETELWYLPVSRPYNPNGKRVAEMMQADLAKLGIQVRLMTADWSAYRTKLLAGEAPMALYGWTGDIGDPDNFLDVLLGCTSARPGGNNIAKWCDRGYDELVTRAKRSLDRAERERLYREAQVIAKREAPWVPIAHSVVYMAARKEVSGFRMDLLGRHRFDGVDLK</sequence>
<dbReference type="PIRSF" id="PIRSF002741">
    <property type="entry name" value="MppA"/>
    <property type="match status" value="1"/>
</dbReference>
<gene>
    <name evidence="6" type="ORF">HJG44_11655</name>
</gene>
<dbReference type="CDD" id="cd08493">
    <property type="entry name" value="PBP2_DppA_like"/>
    <property type="match status" value="1"/>
</dbReference>
<keyword evidence="7" id="KW-1185">Reference proteome</keyword>
<dbReference type="RefSeq" id="WP_171218535.1">
    <property type="nucleotide sequence ID" value="NZ_JABEPP010000003.1"/>
</dbReference>
<dbReference type="PANTHER" id="PTHR30290:SF38">
    <property type="entry name" value="D,D-DIPEPTIDE-BINDING PERIPLASMIC PROTEIN DDPA-RELATED"/>
    <property type="match status" value="1"/>
</dbReference>
<dbReference type="PROSITE" id="PS01040">
    <property type="entry name" value="SBP_BACTERIAL_5"/>
    <property type="match status" value="1"/>
</dbReference>
<dbReference type="InterPro" id="IPR039424">
    <property type="entry name" value="SBP_5"/>
</dbReference>
<evidence type="ECO:0000256" key="2">
    <source>
        <dbReference type="ARBA" id="ARBA00005695"/>
    </source>
</evidence>
<protein>
    <submittedName>
        <fullName evidence="6">ABC transporter substrate-binding protein</fullName>
    </submittedName>
</protein>
<dbReference type="FunFam" id="3.40.190.10:FF:000036">
    <property type="entry name" value="Dipeptide ABC transporter, substrate-binding protein"/>
    <property type="match status" value="1"/>
</dbReference>
<accession>A0A849I5R3</accession>
<dbReference type="GO" id="GO:0030288">
    <property type="term" value="C:outer membrane-bounded periplasmic space"/>
    <property type="evidence" value="ECO:0007669"/>
    <property type="project" value="TreeGrafter"/>
</dbReference>
<comment type="similarity">
    <text evidence="2">Belongs to the bacterial solute-binding protein 5 family.</text>
</comment>
<dbReference type="InterPro" id="IPR023765">
    <property type="entry name" value="SBP_5_CS"/>
</dbReference>
<dbReference type="Proteomes" id="UP000564885">
    <property type="component" value="Unassembled WGS sequence"/>
</dbReference>
<dbReference type="SUPFAM" id="SSF53850">
    <property type="entry name" value="Periplasmic binding protein-like II"/>
    <property type="match status" value="1"/>
</dbReference>
<organism evidence="6 7">
    <name type="scientific">Enterovirga aerilata</name>
    <dbReference type="NCBI Taxonomy" id="2730920"/>
    <lineage>
        <taxon>Bacteria</taxon>
        <taxon>Pseudomonadati</taxon>
        <taxon>Pseudomonadota</taxon>
        <taxon>Alphaproteobacteria</taxon>
        <taxon>Hyphomicrobiales</taxon>
        <taxon>Methylobacteriaceae</taxon>
        <taxon>Enterovirga</taxon>
    </lineage>
</organism>
<evidence type="ECO:0000313" key="6">
    <source>
        <dbReference type="EMBL" id="NNM73034.1"/>
    </source>
</evidence>